<comment type="caution">
    <text evidence="2">The sequence shown here is derived from an EMBL/GenBank/DDBJ whole genome shotgun (WGS) entry which is preliminary data.</text>
</comment>
<proteinExistence type="predicted"/>
<feature type="region of interest" description="Disordered" evidence="1">
    <location>
        <begin position="224"/>
        <end position="247"/>
    </location>
</feature>
<name>A0A315UQP9_GAMAF</name>
<organism evidence="2 3">
    <name type="scientific">Gambusia affinis</name>
    <name type="common">Western mosquitofish</name>
    <name type="synonym">Heterandria affinis</name>
    <dbReference type="NCBI Taxonomy" id="33528"/>
    <lineage>
        <taxon>Eukaryota</taxon>
        <taxon>Metazoa</taxon>
        <taxon>Chordata</taxon>
        <taxon>Craniata</taxon>
        <taxon>Vertebrata</taxon>
        <taxon>Euteleostomi</taxon>
        <taxon>Actinopterygii</taxon>
        <taxon>Neopterygii</taxon>
        <taxon>Teleostei</taxon>
        <taxon>Neoteleostei</taxon>
        <taxon>Acanthomorphata</taxon>
        <taxon>Ovalentaria</taxon>
        <taxon>Atherinomorphae</taxon>
        <taxon>Cyprinodontiformes</taxon>
        <taxon>Poeciliidae</taxon>
        <taxon>Poeciliinae</taxon>
        <taxon>Gambusia</taxon>
    </lineage>
</organism>
<evidence type="ECO:0000256" key="1">
    <source>
        <dbReference type="SAM" id="MobiDB-lite"/>
    </source>
</evidence>
<feature type="compositionally biased region" description="Basic residues" evidence="1">
    <location>
        <begin position="236"/>
        <end position="247"/>
    </location>
</feature>
<protein>
    <submittedName>
        <fullName evidence="2">Uncharacterized protein</fullName>
    </submittedName>
</protein>
<sequence length="247" mass="27445">MSAAEKINPFLSLAMRSSGSEVFRVEPPVEKRVVLPKSSDTKPFVSLGFIKSFVVLTVLSTLERMRVEALGLLESSSFGTGGLLTQQVCVKIDRQICCNVVAIAFVCGSYVLGTRRQTNSQTHSTGAFHLQENNSESRAMGKSLTTTPNQYLQPIGRTQRKNHCPSALLINYFPPQTVLWILTTDDSRRFGLKFTPKTLLLDVISFPSMTLLFPFRHFHPYSTSEGGGNAACQPLRSRKKKKTKKNI</sequence>
<evidence type="ECO:0000313" key="3">
    <source>
        <dbReference type="Proteomes" id="UP000250572"/>
    </source>
</evidence>
<keyword evidence="3" id="KW-1185">Reference proteome</keyword>
<reference evidence="2 3" key="1">
    <citation type="journal article" date="2018" name="G3 (Bethesda)">
        <title>A High-Quality Reference Genome for the Invasive Mosquitofish Gambusia affinis Using a Chicago Library.</title>
        <authorList>
            <person name="Hoffberg S.L."/>
            <person name="Troendle N.J."/>
            <person name="Glenn T.C."/>
            <person name="Mahmud O."/>
            <person name="Louha S."/>
            <person name="Chalopin D."/>
            <person name="Bennetzen J.L."/>
            <person name="Mauricio R."/>
        </authorList>
    </citation>
    <scope>NUCLEOTIDE SEQUENCE [LARGE SCALE GENOMIC DNA]</scope>
    <source>
        <strain evidence="2">NE01/NJP1002.9</strain>
        <tissue evidence="2">Muscle</tissue>
    </source>
</reference>
<dbReference type="AlphaFoldDB" id="A0A315UQP9"/>
<dbReference type="EMBL" id="NHOQ01002850">
    <property type="protein sequence ID" value="PWA14319.1"/>
    <property type="molecule type" value="Genomic_DNA"/>
</dbReference>
<dbReference type="Proteomes" id="UP000250572">
    <property type="component" value="Unassembled WGS sequence"/>
</dbReference>
<accession>A0A315UQP9</accession>
<gene>
    <name evidence="2" type="ORF">CCH79_00012322</name>
</gene>
<evidence type="ECO:0000313" key="2">
    <source>
        <dbReference type="EMBL" id="PWA14319.1"/>
    </source>
</evidence>